<dbReference type="SUPFAM" id="SSF56801">
    <property type="entry name" value="Acetyl-CoA synthetase-like"/>
    <property type="match status" value="1"/>
</dbReference>
<name>A0A6A6NXV1_9PEZI</name>
<dbReference type="Gene3D" id="3.30.300.30">
    <property type="match status" value="1"/>
</dbReference>
<keyword evidence="5" id="KW-1185">Reference proteome</keyword>
<dbReference type="EMBL" id="MU001684">
    <property type="protein sequence ID" value="KAF2456282.1"/>
    <property type="molecule type" value="Genomic_DNA"/>
</dbReference>
<comment type="similarity">
    <text evidence="1">Belongs to the ATP-dependent AMP-binding enzyme family.</text>
</comment>
<dbReference type="FunFam" id="3.30.300.30:FF:000007">
    <property type="entry name" value="4-coumarate--CoA ligase 2"/>
    <property type="match status" value="1"/>
</dbReference>
<dbReference type="InterPro" id="IPR042099">
    <property type="entry name" value="ANL_N_sf"/>
</dbReference>
<feature type="domain" description="AMP-dependent synthetase/ligase" evidence="2">
    <location>
        <begin position="30"/>
        <end position="395"/>
    </location>
</feature>
<reference evidence="4" key="1">
    <citation type="journal article" date="2020" name="Stud. Mycol.">
        <title>101 Dothideomycetes genomes: a test case for predicting lifestyles and emergence of pathogens.</title>
        <authorList>
            <person name="Haridas S."/>
            <person name="Albert R."/>
            <person name="Binder M."/>
            <person name="Bloem J."/>
            <person name="Labutti K."/>
            <person name="Salamov A."/>
            <person name="Andreopoulos B."/>
            <person name="Baker S."/>
            <person name="Barry K."/>
            <person name="Bills G."/>
            <person name="Bluhm B."/>
            <person name="Cannon C."/>
            <person name="Castanera R."/>
            <person name="Culley D."/>
            <person name="Daum C."/>
            <person name="Ezra D."/>
            <person name="Gonzalez J."/>
            <person name="Henrissat B."/>
            <person name="Kuo A."/>
            <person name="Liang C."/>
            <person name="Lipzen A."/>
            <person name="Lutzoni F."/>
            <person name="Magnuson J."/>
            <person name="Mondo S."/>
            <person name="Nolan M."/>
            <person name="Ohm R."/>
            <person name="Pangilinan J."/>
            <person name="Park H.-J."/>
            <person name="Ramirez L."/>
            <person name="Alfaro M."/>
            <person name="Sun H."/>
            <person name="Tritt A."/>
            <person name="Yoshinaga Y."/>
            <person name="Zwiers L.-H."/>
            <person name="Turgeon B."/>
            <person name="Goodwin S."/>
            <person name="Spatafora J."/>
            <person name="Crous P."/>
            <person name="Grigoriev I."/>
        </authorList>
    </citation>
    <scope>NUCLEOTIDE SEQUENCE</scope>
    <source>
        <strain evidence="4">ATCC 16933</strain>
    </source>
</reference>
<evidence type="ECO:0000256" key="1">
    <source>
        <dbReference type="ARBA" id="ARBA00006432"/>
    </source>
</evidence>
<protein>
    <recommendedName>
        <fullName evidence="6">AMP-binding enzyme</fullName>
    </recommendedName>
</protein>
<dbReference type="InterPro" id="IPR020845">
    <property type="entry name" value="AMP-binding_CS"/>
</dbReference>
<sequence length="544" mass="60499">MPFLAQRTVPISTQDLLSWTFDNPPYDLDKPIYLDCHDPSISFSSRQSKTAIRKIAAGLQNEGLQRGETVCIHSFNDVHYPLLVLGIIAAGGVFTGTNPGYTTYELAHHLKASDTKIIIAEPEILGAIEKAAKAIGVQDPRIFVFDNAHNSGKIPAGYRSWRSLLDHGETDWPRFDDLQTTQNTTAMLLFSSGTSGLPKPAIATHYNLVAQQTLVFEHPPVPYERRRIMSLPVFHAASAPNCHISPLRGGYPTYIMRRFEVEKFLRSIEEFSITEWIMVPPQVVAIINSPLGNRYSWDSVEQIQIGAAPLDKKPQARFKALVSKDIPVTQGWGMSETCCIGVRFPYPEKDETGSIGRWIDNIDVKIIDEDGNDITGYDVLGEVCVRGPTVSPGYFGEQEATKNSWKADGWFHTGDIMYCDSKTRLWYIVDRRKELIKVRAFQVAPPEIEGVLLTHPAITDAAVIGVYGPDNTELPRAYVVRAPSSEGQALTEDAVKKLVEESLAKYKWLAGGVVFTDSIPKTASGKILKRLLREQASRELKGKL</sequence>
<organism evidence="4 5">
    <name type="scientific">Lineolata rhizophorae</name>
    <dbReference type="NCBI Taxonomy" id="578093"/>
    <lineage>
        <taxon>Eukaryota</taxon>
        <taxon>Fungi</taxon>
        <taxon>Dikarya</taxon>
        <taxon>Ascomycota</taxon>
        <taxon>Pezizomycotina</taxon>
        <taxon>Dothideomycetes</taxon>
        <taxon>Dothideomycetes incertae sedis</taxon>
        <taxon>Lineolatales</taxon>
        <taxon>Lineolataceae</taxon>
        <taxon>Lineolata</taxon>
    </lineage>
</organism>
<evidence type="ECO:0008006" key="6">
    <source>
        <dbReference type="Google" id="ProtNLM"/>
    </source>
</evidence>
<dbReference type="CDD" id="cd05911">
    <property type="entry name" value="Firefly_Luc_like"/>
    <property type="match status" value="1"/>
</dbReference>
<dbReference type="AlphaFoldDB" id="A0A6A6NXV1"/>
<accession>A0A6A6NXV1</accession>
<dbReference type="Pfam" id="PF00501">
    <property type="entry name" value="AMP-binding"/>
    <property type="match status" value="1"/>
</dbReference>
<dbReference type="PROSITE" id="PS00455">
    <property type="entry name" value="AMP_BINDING"/>
    <property type="match status" value="1"/>
</dbReference>
<evidence type="ECO:0000313" key="5">
    <source>
        <dbReference type="Proteomes" id="UP000799766"/>
    </source>
</evidence>
<dbReference type="GO" id="GO:0019748">
    <property type="term" value="P:secondary metabolic process"/>
    <property type="evidence" value="ECO:0007669"/>
    <property type="project" value="TreeGrafter"/>
</dbReference>
<dbReference type="Pfam" id="PF13193">
    <property type="entry name" value="AMP-binding_C"/>
    <property type="match status" value="1"/>
</dbReference>
<dbReference type="InterPro" id="IPR000873">
    <property type="entry name" value="AMP-dep_synth/lig_dom"/>
</dbReference>
<evidence type="ECO:0000313" key="4">
    <source>
        <dbReference type="EMBL" id="KAF2456282.1"/>
    </source>
</evidence>
<dbReference type="InterPro" id="IPR025110">
    <property type="entry name" value="AMP-bd_C"/>
</dbReference>
<dbReference type="Proteomes" id="UP000799766">
    <property type="component" value="Unassembled WGS sequence"/>
</dbReference>
<feature type="domain" description="AMP-binding enzyme C-terminal" evidence="3">
    <location>
        <begin position="447"/>
        <end position="526"/>
    </location>
</feature>
<evidence type="ECO:0000259" key="3">
    <source>
        <dbReference type="Pfam" id="PF13193"/>
    </source>
</evidence>
<dbReference type="PANTHER" id="PTHR24096:SF265">
    <property type="entry name" value="ENZYME, PUTATIVE (AFU_ORTHOLOGUE AFUA_5G14270)-RELATED"/>
    <property type="match status" value="1"/>
</dbReference>
<dbReference type="GO" id="GO:0016405">
    <property type="term" value="F:CoA-ligase activity"/>
    <property type="evidence" value="ECO:0007669"/>
    <property type="project" value="TreeGrafter"/>
</dbReference>
<dbReference type="OrthoDB" id="6509636at2759"/>
<gene>
    <name evidence="4" type="ORF">BDY21DRAFT_348452</name>
</gene>
<proteinExistence type="inferred from homology"/>
<dbReference type="Gene3D" id="3.40.50.12780">
    <property type="entry name" value="N-terminal domain of ligase-like"/>
    <property type="match status" value="1"/>
</dbReference>
<evidence type="ECO:0000259" key="2">
    <source>
        <dbReference type="Pfam" id="PF00501"/>
    </source>
</evidence>
<dbReference type="InterPro" id="IPR045851">
    <property type="entry name" value="AMP-bd_C_sf"/>
</dbReference>
<dbReference type="PANTHER" id="PTHR24096">
    <property type="entry name" value="LONG-CHAIN-FATTY-ACID--COA LIGASE"/>
    <property type="match status" value="1"/>
</dbReference>